<keyword evidence="5 7" id="KW-1133">Transmembrane helix</keyword>
<evidence type="ECO:0000256" key="6">
    <source>
        <dbReference type="ARBA" id="ARBA00023136"/>
    </source>
</evidence>
<comment type="similarity">
    <text evidence="1 7">Belongs to the Lgt family.</text>
</comment>
<feature type="transmembrane region" description="Helical" evidence="7">
    <location>
        <begin position="105"/>
        <end position="122"/>
    </location>
</feature>
<evidence type="ECO:0000256" key="7">
    <source>
        <dbReference type="HAMAP-Rule" id="MF_01147"/>
    </source>
</evidence>
<evidence type="ECO:0000256" key="1">
    <source>
        <dbReference type="ARBA" id="ARBA00007150"/>
    </source>
</evidence>
<reference evidence="9" key="1">
    <citation type="journal article" date="2019" name="Int. J. Syst. Evol. Microbiol.">
        <title>The Global Catalogue of Microorganisms (GCM) 10K type strain sequencing project: providing services to taxonomists for standard genome sequencing and annotation.</title>
        <authorList>
            <consortium name="The Broad Institute Genomics Platform"/>
            <consortium name="The Broad Institute Genome Sequencing Center for Infectious Disease"/>
            <person name="Wu L."/>
            <person name="Ma J."/>
        </authorList>
    </citation>
    <scope>NUCLEOTIDE SEQUENCE [LARGE SCALE GENOMIC DNA]</scope>
    <source>
        <strain evidence="9">VKM B-3226</strain>
    </source>
</reference>
<comment type="function">
    <text evidence="7">Catalyzes the transfer of the diacylglyceryl group from phosphatidylglycerol to the sulfhydryl group of the N-terminal cysteine of a prolipoprotein, the first step in the formation of mature lipoproteins.</text>
</comment>
<proteinExistence type="inferred from homology"/>
<dbReference type="PANTHER" id="PTHR30589">
    <property type="entry name" value="PROLIPOPROTEIN DIACYLGLYCERYL TRANSFERASE"/>
    <property type="match status" value="1"/>
</dbReference>
<evidence type="ECO:0000313" key="9">
    <source>
        <dbReference type="Proteomes" id="UP001595596"/>
    </source>
</evidence>
<comment type="pathway">
    <text evidence="7">Protein modification; lipoprotein biosynthesis (diacylglyceryl transfer).</text>
</comment>
<evidence type="ECO:0000313" key="8">
    <source>
        <dbReference type="EMBL" id="MFC3569535.1"/>
    </source>
</evidence>
<dbReference type="RefSeq" id="WP_379029574.1">
    <property type="nucleotide sequence ID" value="NZ_JBHRXE010000019.1"/>
</dbReference>
<dbReference type="PANTHER" id="PTHR30589:SF0">
    <property type="entry name" value="PHOSPHATIDYLGLYCEROL--PROLIPOPROTEIN DIACYLGLYCERYL TRANSFERASE"/>
    <property type="match status" value="1"/>
</dbReference>
<accession>A0ABV7S087</accession>
<dbReference type="GO" id="GO:0008961">
    <property type="term" value="F:phosphatidylglycerol-prolipoprotein diacylglyceryl transferase activity"/>
    <property type="evidence" value="ECO:0007669"/>
    <property type="project" value="UniProtKB-EC"/>
</dbReference>
<keyword evidence="3 7" id="KW-0808">Transferase</keyword>
<feature type="binding site" evidence="7">
    <location>
        <position position="148"/>
    </location>
    <ligand>
        <name>a 1,2-diacyl-sn-glycero-3-phospho-(1'-sn-glycerol)</name>
        <dbReference type="ChEBI" id="CHEBI:64716"/>
    </ligand>
</feature>
<evidence type="ECO:0000256" key="5">
    <source>
        <dbReference type="ARBA" id="ARBA00022989"/>
    </source>
</evidence>
<keyword evidence="2 7" id="KW-1003">Cell membrane</keyword>
<keyword evidence="6 7" id="KW-0472">Membrane</keyword>
<name>A0ABV7S087_9RHOB</name>
<evidence type="ECO:0000256" key="3">
    <source>
        <dbReference type="ARBA" id="ARBA00022679"/>
    </source>
</evidence>
<dbReference type="EMBL" id="JBHRXE010000019">
    <property type="protein sequence ID" value="MFC3569535.1"/>
    <property type="molecule type" value="Genomic_DNA"/>
</dbReference>
<gene>
    <name evidence="7 8" type="primary">lgt</name>
    <name evidence="8" type="ORF">ACFOMP_08740</name>
</gene>
<feature type="transmembrane region" description="Helical" evidence="7">
    <location>
        <begin position="192"/>
        <end position="210"/>
    </location>
</feature>
<evidence type="ECO:0000256" key="2">
    <source>
        <dbReference type="ARBA" id="ARBA00022475"/>
    </source>
</evidence>
<dbReference type="HAMAP" id="MF_01147">
    <property type="entry name" value="Lgt"/>
    <property type="match status" value="1"/>
</dbReference>
<keyword evidence="4 7" id="KW-0812">Transmembrane</keyword>
<comment type="subcellular location">
    <subcellularLocation>
        <location evidence="7">Cell membrane</location>
        <topology evidence="7">Multi-pass membrane protein</topology>
    </subcellularLocation>
</comment>
<comment type="caution">
    <text evidence="8">The sequence shown here is derived from an EMBL/GenBank/DDBJ whole genome shotgun (WGS) entry which is preliminary data.</text>
</comment>
<dbReference type="EC" id="2.5.1.145" evidence="7"/>
<dbReference type="Pfam" id="PF01790">
    <property type="entry name" value="LGT"/>
    <property type="match status" value="1"/>
</dbReference>
<dbReference type="InterPro" id="IPR001640">
    <property type="entry name" value="Lgt"/>
</dbReference>
<organism evidence="8 9">
    <name type="scientific">Paracoccus simplex</name>
    <dbReference type="NCBI Taxonomy" id="2086346"/>
    <lineage>
        <taxon>Bacteria</taxon>
        <taxon>Pseudomonadati</taxon>
        <taxon>Pseudomonadota</taxon>
        <taxon>Alphaproteobacteria</taxon>
        <taxon>Rhodobacterales</taxon>
        <taxon>Paracoccaceae</taxon>
        <taxon>Paracoccus</taxon>
    </lineage>
</organism>
<feature type="transmembrane region" description="Helical" evidence="7">
    <location>
        <begin position="65"/>
        <end position="85"/>
    </location>
</feature>
<protein>
    <recommendedName>
        <fullName evidence="7">Phosphatidylglycerol--prolipoprotein diacylglyceryl transferase</fullName>
        <ecNumber evidence="7">2.5.1.145</ecNumber>
    </recommendedName>
</protein>
<sequence length="296" mass="32060">MIPFPDISPEIFTIHLFGMDFSLRWYALAYLAGLLIGWRIIVALMRRPRLWGDGAPMRPEQVEELLTWVIVGVVLGGRLGFVLFYEPGYYLANPGQIPVIWRGGMSFHGGFLGVVLASWWFCRRHGIPALRLADALSVATPVGLGLGRVANFINAELWGRPTDAPWGVIFPGEAAQACPGVTGPCARHPSQLYEAGLEGVLLALVLVLLVRAGGLRRPGQALGVFVMGYGLSRFVVEFFRQADAQFITPDNPLGHVLGGPVWGVTMGQVLSLPMVLVGLAFLIRARARPAIAPTAA</sequence>
<feature type="transmembrane region" description="Helical" evidence="7">
    <location>
        <begin position="25"/>
        <end position="44"/>
    </location>
</feature>
<feature type="transmembrane region" description="Helical" evidence="7">
    <location>
        <begin position="260"/>
        <end position="283"/>
    </location>
</feature>
<dbReference type="NCBIfam" id="TIGR00544">
    <property type="entry name" value="lgt"/>
    <property type="match status" value="1"/>
</dbReference>
<comment type="catalytic activity">
    <reaction evidence="7">
        <text>L-cysteinyl-[prolipoprotein] + a 1,2-diacyl-sn-glycero-3-phospho-(1'-sn-glycerol) = an S-1,2-diacyl-sn-glyceryl-L-cysteinyl-[prolipoprotein] + sn-glycerol 1-phosphate + H(+)</text>
        <dbReference type="Rhea" id="RHEA:56712"/>
        <dbReference type="Rhea" id="RHEA-COMP:14679"/>
        <dbReference type="Rhea" id="RHEA-COMP:14680"/>
        <dbReference type="ChEBI" id="CHEBI:15378"/>
        <dbReference type="ChEBI" id="CHEBI:29950"/>
        <dbReference type="ChEBI" id="CHEBI:57685"/>
        <dbReference type="ChEBI" id="CHEBI:64716"/>
        <dbReference type="ChEBI" id="CHEBI:140658"/>
        <dbReference type="EC" id="2.5.1.145"/>
    </reaction>
</comment>
<dbReference type="PROSITE" id="PS01311">
    <property type="entry name" value="LGT"/>
    <property type="match status" value="1"/>
</dbReference>
<evidence type="ECO:0000256" key="4">
    <source>
        <dbReference type="ARBA" id="ARBA00022692"/>
    </source>
</evidence>
<keyword evidence="9" id="KW-1185">Reference proteome</keyword>
<dbReference type="Proteomes" id="UP001595596">
    <property type="component" value="Unassembled WGS sequence"/>
</dbReference>